<evidence type="ECO:0000256" key="9">
    <source>
        <dbReference type="ARBA" id="ARBA00023030"/>
    </source>
</evidence>
<evidence type="ECO:0000256" key="12">
    <source>
        <dbReference type="PIRNR" id="PIRNR037328"/>
    </source>
</evidence>
<dbReference type="InterPro" id="IPR001839">
    <property type="entry name" value="TGF-b_C"/>
</dbReference>
<evidence type="ECO:0000256" key="1">
    <source>
        <dbReference type="ARBA" id="ARBA00002588"/>
    </source>
</evidence>
<protein>
    <recommendedName>
        <fullName evidence="4 12">Inhibin alpha chain</fullName>
    </recommendedName>
</protein>
<keyword evidence="10" id="KW-1015">Disulfide bond</keyword>
<dbReference type="InterPro" id="IPR017175">
    <property type="entry name" value="Inhibin_asu"/>
</dbReference>
<evidence type="ECO:0000256" key="3">
    <source>
        <dbReference type="ARBA" id="ARBA00006656"/>
    </source>
</evidence>
<comment type="similarity">
    <text evidence="3 13">Belongs to the TGF-beta family.</text>
</comment>
<gene>
    <name evidence="17" type="primary">inha</name>
</gene>
<feature type="signal peptide" evidence="14">
    <location>
        <begin position="1"/>
        <end position="26"/>
    </location>
</feature>
<dbReference type="PIRSF" id="PIRSF037328">
    <property type="entry name" value="Inhibin_alpha_subunit"/>
    <property type="match status" value="1"/>
</dbReference>
<keyword evidence="11" id="KW-0325">Glycoprotein</keyword>
<dbReference type="InterPro" id="IPR017948">
    <property type="entry name" value="TGFb_CS"/>
</dbReference>
<dbReference type="CTD" id="3623"/>
<dbReference type="InterPro" id="IPR029034">
    <property type="entry name" value="Cystine-knot_cytokine"/>
</dbReference>
<dbReference type="GeneID" id="115818367"/>
<dbReference type="PROSITE" id="PS51362">
    <property type="entry name" value="TGF_BETA_2"/>
    <property type="match status" value="1"/>
</dbReference>
<dbReference type="GO" id="GO:0008083">
    <property type="term" value="F:growth factor activity"/>
    <property type="evidence" value="ECO:0007669"/>
    <property type="project" value="UniProtKB-KW"/>
</dbReference>
<name>A0A6J2W2L3_CHACN</name>
<dbReference type="GO" id="GO:0005615">
    <property type="term" value="C:extracellular space"/>
    <property type="evidence" value="ECO:0007669"/>
    <property type="project" value="TreeGrafter"/>
</dbReference>
<reference evidence="17" key="1">
    <citation type="submission" date="2025-08" db="UniProtKB">
        <authorList>
            <consortium name="RefSeq"/>
        </authorList>
    </citation>
    <scope>IDENTIFICATION</scope>
</reference>
<evidence type="ECO:0000256" key="8">
    <source>
        <dbReference type="ARBA" id="ARBA00022729"/>
    </source>
</evidence>
<dbReference type="InterPro" id="IPR015615">
    <property type="entry name" value="TGF-beta-rel"/>
</dbReference>
<keyword evidence="5 12" id="KW-0964">Secreted</keyword>
<evidence type="ECO:0000256" key="7">
    <source>
        <dbReference type="ARBA" id="ARBA00022702"/>
    </source>
</evidence>
<evidence type="ECO:0000256" key="5">
    <source>
        <dbReference type="ARBA" id="ARBA00022525"/>
    </source>
</evidence>
<dbReference type="SUPFAM" id="SSF57501">
    <property type="entry name" value="Cystine-knot cytokines"/>
    <property type="match status" value="1"/>
</dbReference>
<keyword evidence="16" id="KW-1185">Reference proteome</keyword>
<dbReference type="GO" id="GO:0005125">
    <property type="term" value="F:cytokine activity"/>
    <property type="evidence" value="ECO:0007669"/>
    <property type="project" value="TreeGrafter"/>
</dbReference>
<dbReference type="Pfam" id="PF00019">
    <property type="entry name" value="TGF_beta"/>
    <property type="match status" value="1"/>
</dbReference>
<dbReference type="PROSITE" id="PS00250">
    <property type="entry name" value="TGF_BETA_1"/>
    <property type="match status" value="1"/>
</dbReference>
<organism evidence="16 17">
    <name type="scientific">Chanos chanos</name>
    <name type="common">Milkfish</name>
    <name type="synonym">Mugil chanos</name>
    <dbReference type="NCBI Taxonomy" id="29144"/>
    <lineage>
        <taxon>Eukaryota</taxon>
        <taxon>Metazoa</taxon>
        <taxon>Chordata</taxon>
        <taxon>Craniata</taxon>
        <taxon>Vertebrata</taxon>
        <taxon>Euteleostomi</taxon>
        <taxon>Actinopterygii</taxon>
        <taxon>Neopterygii</taxon>
        <taxon>Teleostei</taxon>
        <taxon>Ostariophysi</taxon>
        <taxon>Gonorynchiformes</taxon>
        <taxon>Chanidae</taxon>
        <taxon>Chanos</taxon>
    </lineage>
</organism>
<keyword evidence="8 14" id="KW-0732">Signal</keyword>
<evidence type="ECO:0000256" key="11">
    <source>
        <dbReference type="ARBA" id="ARBA00023180"/>
    </source>
</evidence>
<evidence type="ECO:0000256" key="10">
    <source>
        <dbReference type="ARBA" id="ARBA00023157"/>
    </source>
</evidence>
<dbReference type="RefSeq" id="XP_030637586.1">
    <property type="nucleotide sequence ID" value="XM_030781726.1"/>
</dbReference>
<feature type="chain" id="PRO_5027102134" description="Inhibin alpha chain" evidence="14">
    <location>
        <begin position="27"/>
        <end position="355"/>
    </location>
</feature>
<dbReference type="InParanoid" id="A0A6J2W2L3"/>
<evidence type="ECO:0000313" key="16">
    <source>
        <dbReference type="Proteomes" id="UP000504632"/>
    </source>
</evidence>
<dbReference type="PANTHER" id="PTHR11848">
    <property type="entry name" value="TGF-BETA FAMILY"/>
    <property type="match status" value="1"/>
</dbReference>
<evidence type="ECO:0000256" key="13">
    <source>
        <dbReference type="RuleBase" id="RU000354"/>
    </source>
</evidence>
<comment type="subcellular location">
    <subcellularLocation>
        <location evidence="2">Secreted</location>
    </subcellularLocation>
</comment>
<keyword evidence="9 12" id="KW-0339">Growth factor</keyword>
<dbReference type="OrthoDB" id="9929039at2759"/>
<dbReference type="Gene3D" id="2.10.90.10">
    <property type="entry name" value="Cystine-knot cytokines"/>
    <property type="match status" value="1"/>
</dbReference>
<sequence>MWNRYLSALFCVQFLLALWSPPECQACQGDELPRTVVLDWLRHRILEGLGLKEPPVPVLQRPPGVRMEMTAHHRGTRVSRATWVNRKRLHQESSQVILFPSSESTCQDETGPSSEASTGHFTYYFQPSLDNHESIIVSAHFWFYAGEGVASDNSSAPLYILTANQELLLVADRPAKRSPDGWTTYQLEYDLHPTLGEGPLMLQVRCPACSCHRQEEDKTPFLHLHTRPRVSDRSRRAPTVPWSPVAIEKLQRPWAGGAEAAEGESSDCRREQIEISFQELGWDNWIIHPKVFSFHYCHGNCSSPERTTTLLGISQCCAPVPESMKSLRFTTTSDGGFSFKYETLPNIIPEECNCI</sequence>
<comment type="function">
    <text evidence="1">Inhibins and activins inhibit and activate, respectively, the secretion of follitropin by the pituitary gland. Inhibins/activins are involved in regulating a number of diverse functions such as hypothalamic and pituitary hormone secretion, gonadal hormone secretion, germ cell development and maturation, erythroid differentiation, insulin secretion, nerve cell survival, embryonic axial development or bone growth, depending on their subunit composition. Inhibins appear to oppose the functions of activins.</text>
</comment>
<dbReference type="AlphaFoldDB" id="A0A6J2W2L3"/>
<evidence type="ECO:0000313" key="17">
    <source>
        <dbReference type="RefSeq" id="XP_030637586.1"/>
    </source>
</evidence>
<dbReference type="FunFam" id="2.10.90.10:FF:000061">
    <property type="entry name" value="Inhibin alpha chain"/>
    <property type="match status" value="1"/>
</dbReference>
<accession>A0A6J2W2L3</accession>
<keyword evidence="6" id="KW-0165">Cleavage on pair of basic residues</keyword>
<proteinExistence type="inferred from homology"/>
<evidence type="ECO:0000256" key="14">
    <source>
        <dbReference type="SAM" id="SignalP"/>
    </source>
</evidence>
<evidence type="ECO:0000256" key="2">
    <source>
        <dbReference type="ARBA" id="ARBA00004613"/>
    </source>
</evidence>
<evidence type="ECO:0000256" key="6">
    <source>
        <dbReference type="ARBA" id="ARBA00022685"/>
    </source>
</evidence>
<dbReference type="PANTHER" id="PTHR11848:SF117">
    <property type="entry name" value="INHIBIN ALPHA CHAIN"/>
    <property type="match status" value="1"/>
</dbReference>
<dbReference type="SMART" id="SM00204">
    <property type="entry name" value="TGFB"/>
    <property type="match status" value="1"/>
</dbReference>
<dbReference type="GO" id="GO:0005179">
    <property type="term" value="F:hormone activity"/>
    <property type="evidence" value="ECO:0007669"/>
    <property type="project" value="UniProtKB-KW"/>
</dbReference>
<feature type="domain" description="TGF-beta family profile" evidence="15">
    <location>
        <begin position="250"/>
        <end position="355"/>
    </location>
</feature>
<dbReference type="PRINTS" id="PR00669">
    <property type="entry name" value="INHIBINA"/>
</dbReference>
<evidence type="ECO:0000259" key="15">
    <source>
        <dbReference type="PROSITE" id="PS51362"/>
    </source>
</evidence>
<dbReference type="Proteomes" id="UP000504632">
    <property type="component" value="Chromosome 8"/>
</dbReference>
<evidence type="ECO:0000256" key="4">
    <source>
        <dbReference type="ARBA" id="ARBA00019280"/>
    </source>
</evidence>
<dbReference type="Gene3D" id="2.60.120.970">
    <property type="match status" value="1"/>
</dbReference>
<keyword evidence="7 12" id="KW-0372">Hormone</keyword>